<accession>A0ABQ5E8K5</accession>
<organism evidence="1 2">
    <name type="scientific">Tanacetum coccineum</name>
    <dbReference type="NCBI Taxonomy" id="301880"/>
    <lineage>
        <taxon>Eukaryota</taxon>
        <taxon>Viridiplantae</taxon>
        <taxon>Streptophyta</taxon>
        <taxon>Embryophyta</taxon>
        <taxon>Tracheophyta</taxon>
        <taxon>Spermatophyta</taxon>
        <taxon>Magnoliopsida</taxon>
        <taxon>eudicotyledons</taxon>
        <taxon>Gunneridae</taxon>
        <taxon>Pentapetalae</taxon>
        <taxon>asterids</taxon>
        <taxon>campanulids</taxon>
        <taxon>Asterales</taxon>
        <taxon>Asteraceae</taxon>
        <taxon>Asteroideae</taxon>
        <taxon>Anthemideae</taxon>
        <taxon>Anthemidinae</taxon>
        <taxon>Tanacetum</taxon>
    </lineage>
</organism>
<evidence type="ECO:0000313" key="1">
    <source>
        <dbReference type="EMBL" id="GJT47168.1"/>
    </source>
</evidence>
<dbReference type="Proteomes" id="UP001151760">
    <property type="component" value="Unassembled WGS sequence"/>
</dbReference>
<sequence>MKFQCRRRNVSDLRGTDNTHIPRCQPYVCWPMASLTGAFRRKRILHQQKTQWKPSDREASDPRCDSSVLCDQCQEDDKRRRKAFITAIENKTKDLEDHFKVWKALWRKNSDIDYRSILRVLRIILVILPEHPSETKVLHNEDGNPARANIKQALGRDKNCTMDMAMGISSSDGYQVVTECSDTTYLVYEVMERPHKGYVKASQTLIRKKPSPTSVIFKHQISNSFDSPLLHLVAAVNEAPWEDSNFLSSYRGYAAGRMSHSPVFLEQEITSTLMEVSTAKVSVDLPRACPHHGFLELHQLDTFYNALNSNDQDSLNSAAGGNFLDKMPRECLKLNESKSKVRQSRNKAIVSKVSTSSSTPGISPDVAELKDMVKALLLDKKNQSQAPATVKAVEKSCVTCGGAHSHRNCPATDGNIYFDNI</sequence>
<evidence type="ECO:0000313" key="2">
    <source>
        <dbReference type="Proteomes" id="UP001151760"/>
    </source>
</evidence>
<name>A0ABQ5E8K5_9ASTR</name>
<dbReference type="EMBL" id="BQNB010016045">
    <property type="protein sequence ID" value="GJT47168.1"/>
    <property type="molecule type" value="Genomic_DNA"/>
</dbReference>
<reference evidence="1" key="1">
    <citation type="journal article" date="2022" name="Int. J. Mol. Sci.">
        <title>Draft Genome of Tanacetum Coccineum: Genomic Comparison of Closely Related Tanacetum-Family Plants.</title>
        <authorList>
            <person name="Yamashiro T."/>
            <person name="Shiraishi A."/>
            <person name="Nakayama K."/>
            <person name="Satake H."/>
        </authorList>
    </citation>
    <scope>NUCLEOTIDE SEQUENCE</scope>
</reference>
<comment type="caution">
    <text evidence="1">The sequence shown here is derived from an EMBL/GenBank/DDBJ whole genome shotgun (WGS) entry which is preliminary data.</text>
</comment>
<protein>
    <submittedName>
        <fullName evidence="1">Uncharacterized protein</fullName>
    </submittedName>
</protein>
<gene>
    <name evidence="1" type="ORF">Tco_0955883</name>
</gene>
<reference evidence="1" key="2">
    <citation type="submission" date="2022-01" db="EMBL/GenBank/DDBJ databases">
        <authorList>
            <person name="Yamashiro T."/>
            <person name="Shiraishi A."/>
            <person name="Satake H."/>
            <person name="Nakayama K."/>
        </authorList>
    </citation>
    <scope>NUCLEOTIDE SEQUENCE</scope>
</reference>
<proteinExistence type="predicted"/>
<keyword evidence="2" id="KW-1185">Reference proteome</keyword>